<dbReference type="PROSITE" id="PS50011">
    <property type="entry name" value="PROTEIN_KINASE_DOM"/>
    <property type="match status" value="1"/>
</dbReference>
<dbReference type="GO" id="GO:0005524">
    <property type="term" value="F:ATP binding"/>
    <property type="evidence" value="ECO:0007669"/>
    <property type="project" value="InterPro"/>
</dbReference>
<dbReference type="GO" id="GO:0004672">
    <property type="term" value="F:protein kinase activity"/>
    <property type="evidence" value="ECO:0007669"/>
    <property type="project" value="InterPro"/>
</dbReference>
<accession>A0A3M2SJJ8</accession>
<evidence type="ECO:0000313" key="3">
    <source>
        <dbReference type="Proteomes" id="UP000277212"/>
    </source>
</evidence>
<comment type="caution">
    <text evidence="2">The sequence shown here is derived from an EMBL/GenBank/DDBJ whole genome shotgun (WGS) entry which is preliminary data.</text>
</comment>
<name>A0A3M2SJJ8_9HYPO</name>
<dbReference type="EMBL" id="NKUJ01000034">
    <property type="protein sequence ID" value="RMJ17302.1"/>
    <property type="molecule type" value="Genomic_DNA"/>
</dbReference>
<dbReference type="InterPro" id="IPR000719">
    <property type="entry name" value="Prot_kinase_dom"/>
</dbReference>
<gene>
    <name evidence="2" type="ORF">CDV36_002997</name>
</gene>
<proteinExistence type="predicted"/>
<reference evidence="2 3" key="1">
    <citation type="submission" date="2017-06" db="EMBL/GenBank/DDBJ databases">
        <title>Comparative genomic analysis of Ambrosia Fusariam Clade fungi.</title>
        <authorList>
            <person name="Stajich J.E."/>
            <person name="Carrillo J."/>
            <person name="Kijimoto T."/>
            <person name="Eskalen A."/>
            <person name="O'Donnell K."/>
            <person name="Kasson M."/>
        </authorList>
    </citation>
    <scope>NUCLEOTIDE SEQUENCE [LARGE SCALE GENOMIC DNA]</scope>
    <source>
        <strain evidence="2">UCR3666</strain>
    </source>
</reference>
<feature type="domain" description="Protein kinase" evidence="1">
    <location>
        <begin position="168"/>
        <end position="343"/>
    </location>
</feature>
<sequence length="343" mass="38803">MNTATSETCGDSMSLPHTSPEWSIIGFNFSTRNTDSELTVMCNGKRFVLRMFADNLSESPKLKERYLFFLRVADEFELDGFTVEDFWDWAAEPLLSIFRELPPLDKARQSTLDDFFNPETFVYTLRAVSDNLVPEKCENLNQESMFGVLLPDELCAPWTSFKPSEIQVREEKVIGPPNQTPRKVLLKNDIVAFLKLMHRGDKQFLKTELDTYNKIDKAWLDSTTRVSRLHGLVRNDSGAILGLLLTYVDCKNLTLSCAVKPKTATALRKKWAAQLRDMVTQLHNAGIVWGDAKPDNVLIDVNQDAWIVDFGGGYTEGWVPKTLAGTVEGDMVALEKMIDFIST</sequence>
<dbReference type="OrthoDB" id="4062651at2759"/>
<organism evidence="2 3">
    <name type="scientific">Fusarium kuroshium</name>
    <dbReference type="NCBI Taxonomy" id="2010991"/>
    <lineage>
        <taxon>Eukaryota</taxon>
        <taxon>Fungi</taxon>
        <taxon>Dikarya</taxon>
        <taxon>Ascomycota</taxon>
        <taxon>Pezizomycotina</taxon>
        <taxon>Sordariomycetes</taxon>
        <taxon>Hypocreomycetidae</taxon>
        <taxon>Hypocreales</taxon>
        <taxon>Nectriaceae</taxon>
        <taxon>Fusarium</taxon>
        <taxon>Fusarium solani species complex</taxon>
    </lineage>
</organism>
<dbReference type="AlphaFoldDB" id="A0A3M2SJJ8"/>
<evidence type="ECO:0000313" key="2">
    <source>
        <dbReference type="EMBL" id="RMJ17302.1"/>
    </source>
</evidence>
<dbReference type="SUPFAM" id="SSF56112">
    <property type="entry name" value="Protein kinase-like (PK-like)"/>
    <property type="match status" value="1"/>
</dbReference>
<dbReference type="Gene3D" id="1.10.510.10">
    <property type="entry name" value="Transferase(Phosphotransferase) domain 1"/>
    <property type="match status" value="1"/>
</dbReference>
<protein>
    <recommendedName>
        <fullName evidence="1">Protein kinase domain-containing protein</fullName>
    </recommendedName>
</protein>
<evidence type="ECO:0000259" key="1">
    <source>
        <dbReference type="PROSITE" id="PS50011"/>
    </source>
</evidence>
<keyword evidence="3" id="KW-1185">Reference proteome</keyword>
<dbReference type="Proteomes" id="UP000277212">
    <property type="component" value="Unassembled WGS sequence"/>
</dbReference>
<dbReference type="STRING" id="2010991.A0A3M2SJJ8"/>
<dbReference type="Pfam" id="PF00069">
    <property type="entry name" value="Pkinase"/>
    <property type="match status" value="1"/>
</dbReference>
<dbReference type="InterPro" id="IPR011009">
    <property type="entry name" value="Kinase-like_dom_sf"/>
</dbReference>